<evidence type="ECO:0000256" key="3">
    <source>
        <dbReference type="ARBA" id="ARBA00004138"/>
    </source>
</evidence>
<evidence type="ECO:0000313" key="15">
    <source>
        <dbReference type="EMBL" id="ROT80282.1"/>
    </source>
</evidence>
<reference evidence="15 16" key="1">
    <citation type="submission" date="2018-04" db="EMBL/GenBank/DDBJ databases">
        <authorList>
            <person name="Zhang X."/>
            <person name="Yuan J."/>
            <person name="Li F."/>
            <person name="Xiang J."/>
        </authorList>
    </citation>
    <scope>NUCLEOTIDE SEQUENCE [LARGE SCALE GENOMIC DNA]</scope>
    <source>
        <tissue evidence="15">Muscle</tissue>
    </source>
</reference>
<evidence type="ECO:0000256" key="14">
    <source>
        <dbReference type="SAM" id="Phobius"/>
    </source>
</evidence>
<feature type="transmembrane region" description="Helical" evidence="14">
    <location>
        <begin position="148"/>
        <end position="172"/>
    </location>
</feature>
<dbReference type="Proteomes" id="UP000283509">
    <property type="component" value="Unassembled WGS sequence"/>
</dbReference>
<dbReference type="AlphaFoldDB" id="A0A423TV74"/>
<dbReference type="GO" id="GO:0005774">
    <property type="term" value="C:vacuolar membrane"/>
    <property type="evidence" value="ECO:0007669"/>
    <property type="project" value="UniProtKB-SubCell"/>
</dbReference>
<dbReference type="GO" id="GO:0030030">
    <property type="term" value="P:cell projection organization"/>
    <property type="evidence" value="ECO:0007669"/>
    <property type="project" value="UniProtKB-KW"/>
</dbReference>
<comment type="function">
    <text evidence="1">Required for ciliogenesis.</text>
</comment>
<dbReference type="GO" id="GO:0005929">
    <property type="term" value="C:cilium"/>
    <property type="evidence" value="ECO:0007669"/>
    <property type="project" value="UniProtKB-SubCell"/>
</dbReference>
<evidence type="ECO:0000256" key="13">
    <source>
        <dbReference type="ARBA" id="ARBA00023273"/>
    </source>
</evidence>
<evidence type="ECO:0000313" key="16">
    <source>
        <dbReference type="Proteomes" id="UP000283509"/>
    </source>
</evidence>
<keyword evidence="9 14" id="KW-1133">Transmembrane helix</keyword>
<comment type="similarity">
    <text evidence="4">Belongs to the TMEM138 family.</text>
</comment>
<keyword evidence="12" id="KW-0325">Glycoprotein</keyword>
<gene>
    <name evidence="15" type="ORF">C7M84_000978</name>
</gene>
<keyword evidence="16" id="KW-1185">Reference proteome</keyword>
<evidence type="ECO:0000256" key="4">
    <source>
        <dbReference type="ARBA" id="ARBA00010572"/>
    </source>
</evidence>
<keyword evidence="13" id="KW-0966">Cell projection</keyword>
<name>A0A423TV74_PENVA</name>
<feature type="transmembrane region" description="Helical" evidence="14">
    <location>
        <begin position="47"/>
        <end position="69"/>
    </location>
</feature>
<dbReference type="OrthoDB" id="189688at2759"/>
<organism evidence="15 16">
    <name type="scientific">Penaeus vannamei</name>
    <name type="common">Whiteleg shrimp</name>
    <name type="synonym">Litopenaeus vannamei</name>
    <dbReference type="NCBI Taxonomy" id="6689"/>
    <lineage>
        <taxon>Eukaryota</taxon>
        <taxon>Metazoa</taxon>
        <taxon>Ecdysozoa</taxon>
        <taxon>Arthropoda</taxon>
        <taxon>Crustacea</taxon>
        <taxon>Multicrustacea</taxon>
        <taxon>Malacostraca</taxon>
        <taxon>Eumalacostraca</taxon>
        <taxon>Eucarida</taxon>
        <taxon>Decapoda</taxon>
        <taxon>Dendrobranchiata</taxon>
        <taxon>Penaeoidea</taxon>
        <taxon>Penaeidae</taxon>
        <taxon>Penaeus</taxon>
    </lineage>
</organism>
<feature type="transmembrane region" description="Helical" evidence="14">
    <location>
        <begin position="118"/>
        <end position="136"/>
    </location>
</feature>
<evidence type="ECO:0000256" key="10">
    <source>
        <dbReference type="ARBA" id="ARBA00023069"/>
    </source>
</evidence>
<comment type="subcellular location">
    <subcellularLocation>
        <location evidence="3">Cell projection</location>
        <location evidence="3">Cilium</location>
    </subcellularLocation>
    <subcellularLocation>
        <location evidence="2">Vacuole membrane</location>
        <topology evidence="2">Multi-pass membrane protein</topology>
    </subcellularLocation>
</comment>
<dbReference type="PANTHER" id="PTHR13306">
    <property type="entry name" value="TRANSMEMBRANE PROTEIN 138"/>
    <property type="match status" value="1"/>
</dbReference>
<evidence type="ECO:0000256" key="9">
    <source>
        <dbReference type="ARBA" id="ARBA00022989"/>
    </source>
</evidence>
<feature type="transmembrane region" description="Helical" evidence="14">
    <location>
        <begin position="75"/>
        <end position="98"/>
    </location>
</feature>
<keyword evidence="6" id="KW-0926">Vacuole</keyword>
<dbReference type="PANTHER" id="PTHR13306:SF6">
    <property type="entry name" value="TRANSMEMBRANE PROTEIN 138"/>
    <property type="match status" value="1"/>
</dbReference>
<keyword evidence="7 14" id="KW-0812">Transmembrane</keyword>
<accession>A0A423TV74</accession>
<evidence type="ECO:0000256" key="8">
    <source>
        <dbReference type="ARBA" id="ARBA00022794"/>
    </source>
</evidence>
<protein>
    <recommendedName>
        <fullName evidence="5">Transmembrane protein 138</fullName>
    </recommendedName>
</protein>
<reference evidence="15 16" key="2">
    <citation type="submission" date="2019-01" db="EMBL/GenBank/DDBJ databases">
        <title>The decoding of complex shrimp genome reveals the adaptation for benthos swimmer, frequently molting mechanism and breeding impact on genome.</title>
        <authorList>
            <person name="Sun Y."/>
            <person name="Gao Y."/>
            <person name="Yu Y."/>
        </authorList>
    </citation>
    <scope>NUCLEOTIDE SEQUENCE [LARGE SCALE GENOMIC DNA]</scope>
    <source>
        <tissue evidence="15">Muscle</tissue>
    </source>
</reference>
<evidence type="ECO:0000256" key="1">
    <source>
        <dbReference type="ARBA" id="ARBA00003709"/>
    </source>
</evidence>
<keyword evidence="11 14" id="KW-0472">Membrane</keyword>
<evidence type="ECO:0000256" key="5">
    <source>
        <dbReference type="ARBA" id="ARBA00014515"/>
    </source>
</evidence>
<evidence type="ECO:0000256" key="2">
    <source>
        <dbReference type="ARBA" id="ARBA00004128"/>
    </source>
</evidence>
<evidence type="ECO:0000256" key="11">
    <source>
        <dbReference type="ARBA" id="ARBA00023136"/>
    </source>
</evidence>
<keyword evidence="8" id="KW-0970">Cilium biogenesis/degradation</keyword>
<evidence type="ECO:0000256" key="7">
    <source>
        <dbReference type="ARBA" id="ARBA00022692"/>
    </source>
</evidence>
<evidence type="ECO:0000256" key="12">
    <source>
        <dbReference type="ARBA" id="ARBA00023180"/>
    </source>
</evidence>
<sequence length="194" mass="22293">MSPYRTFLGDRNVYKQRHTAVREKGLFFAVCTRKPKMAWARVGRYQWLSGASLMLLLADLVLNAIFLVFTHSTLLTLLIYIIQDVCLVFSLILLFLALFSTTLSQAGLIGELFQKFRWCIIAAVLYLGLSLGFHSWSLKQQWEEPGKYIWAHGMVALFTLQRVAGGIHYYLYKRTILQLSDKNFYAQLPVGDSK</sequence>
<evidence type="ECO:0000256" key="6">
    <source>
        <dbReference type="ARBA" id="ARBA00022554"/>
    </source>
</evidence>
<dbReference type="Pfam" id="PF14935">
    <property type="entry name" value="TMEM138"/>
    <property type="match status" value="1"/>
</dbReference>
<dbReference type="InterPro" id="IPR024133">
    <property type="entry name" value="TM_138"/>
</dbReference>
<proteinExistence type="inferred from homology"/>
<keyword evidence="10" id="KW-0969">Cilium</keyword>
<comment type="caution">
    <text evidence="15">The sequence shown here is derived from an EMBL/GenBank/DDBJ whole genome shotgun (WGS) entry which is preliminary data.</text>
</comment>
<dbReference type="EMBL" id="QCYY01001135">
    <property type="protein sequence ID" value="ROT80282.1"/>
    <property type="molecule type" value="Genomic_DNA"/>
</dbReference>